<comment type="caution">
    <text evidence="4">The sequence shown here is derived from an EMBL/GenBank/DDBJ whole genome shotgun (WGS) entry which is preliminary data.</text>
</comment>
<protein>
    <submittedName>
        <fullName evidence="4">AAA family ATPase</fullName>
    </submittedName>
</protein>
<reference evidence="4" key="1">
    <citation type="submission" date="2020-10" db="EMBL/GenBank/DDBJ databases">
        <authorList>
            <person name="Gilroy R."/>
        </authorList>
    </citation>
    <scope>NUCLEOTIDE SEQUENCE</scope>
    <source>
        <strain evidence="4">ChiHjej10B9-9673</strain>
    </source>
</reference>
<dbReference type="GO" id="GO:0009898">
    <property type="term" value="C:cytoplasmic side of plasma membrane"/>
    <property type="evidence" value="ECO:0007669"/>
    <property type="project" value="TreeGrafter"/>
</dbReference>
<sequence length="254" mass="27859">MKKHTRVISFSGKGGTGKTTTASLFVKAVRELGLCEEILVIDADPDANLATTLDVRYETTIGDVADKRKKTLDEGVAGEKLRADIYDAINHGEYFDFVVMGRRKGAGCYCTINGILDAIFAETMNMYDLVLIDFDAGLEHFSRGTGSNSDALIIVCDQSKLSFETAERITDIVDELALPYASRYVVGCRYDEANKPLLEKLAGRLGLDMLGYVDYDREIASLNLAGESLDGLSADNPALESAKRMVKRILCEEE</sequence>
<dbReference type="GO" id="GO:0016887">
    <property type="term" value="F:ATP hydrolysis activity"/>
    <property type="evidence" value="ECO:0007669"/>
    <property type="project" value="TreeGrafter"/>
</dbReference>
<evidence type="ECO:0000256" key="1">
    <source>
        <dbReference type="ARBA" id="ARBA00022741"/>
    </source>
</evidence>
<dbReference type="PANTHER" id="PTHR43384:SF6">
    <property type="entry name" value="SEPTUM SITE-DETERMINING PROTEIN MIND HOMOLOG, CHLOROPLASTIC"/>
    <property type="match status" value="1"/>
</dbReference>
<dbReference type="Proteomes" id="UP000824001">
    <property type="component" value="Unassembled WGS sequence"/>
</dbReference>
<gene>
    <name evidence="4" type="ORF">IAC18_03135</name>
</gene>
<dbReference type="EMBL" id="DVJK01000087">
    <property type="protein sequence ID" value="HIS66539.1"/>
    <property type="molecule type" value="Genomic_DNA"/>
</dbReference>
<accession>A0A9D1FCV3</accession>
<dbReference type="Gene3D" id="3.40.50.300">
    <property type="entry name" value="P-loop containing nucleotide triphosphate hydrolases"/>
    <property type="match status" value="1"/>
</dbReference>
<evidence type="ECO:0000313" key="4">
    <source>
        <dbReference type="EMBL" id="HIS66539.1"/>
    </source>
</evidence>
<evidence type="ECO:0000259" key="3">
    <source>
        <dbReference type="Pfam" id="PF13614"/>
    </source>
</evidence>
<dbReference type="PIRSF" id="PIRSF005647">
    <property type="entry name" value="CooC"/>
    <property type="match status" value="1"/>
</dbReference>
<dbReference type="GO" id="GO:0051782">
    <property type="term" value="P:negative regulation of cell division"/>
    <property type="evidence" value="ECO:0007669"/>
    <property type="project" value="TreeGrafter"/>
</dbReference>
<name>A0A9D1FCV3_9FIRM</name>
<dbReference type="InterPro" id="IPR027417">
    <property type="entry name" value="P-loop_NTPase"/>
</dbReference>
<dbReference type="GO" id="GO:0005524">
    <property type="term" value="F:ATP binding"/>
    <property type="evidence" value="ECO:0007669"/>
    <property type="project" value="UniProtKB-KW"/>
</dbReference>
<evidence type="ECO:0000313" key="5">
    <source>
        <dbReference type="Proteomes" id="UP000824001"/>
    </source>
</evidence>
<keyword evidence="2" id="KW-0067">ATP-binding</keyword>
<dbReference type="PANTHER" id="PTHR43384">
    <property type="entry name" value="SEPTUM SITE-DETERMINING PROTEIN MIND HOMOLOG, CHLOROPLASTIC-RELATED"/>
    <property type="match status" value="1"/>
</dbReference>
<dbReference type="AlphaFoldDB" id="A0A9D1FCV3"/>
<dbReference type="InterPro" id="IPR025669">
    <property type="entry name" value="AAA_dom"/>
</dbReference>
<feature type="domain" description="AAA" evidence="3">
    <location>
        <begin position="6"/>
        <end position="176"/>
    </location>
</feature>
<dbReference type="Pfam" id="PF13614">
    <property type="entry name" value="AAA_31"/>
    <property type="match status" value="1"/>
</dbReference>
<keyword evidence="1" id="KW-0547">Nucleotide-binding</keyword>
<proteinExistence type="predicted"/>
<dbReference type="SUPFAM" id="SSF52540">
    <property type="entry name" value="P-loop containing nucleoside triphosphate hydrolases"/>
    <property type="match status" value="1"/>
</dbReference>
<evidence type="ECO:0000256" key="2">
    <source>
        <dbReference type="ARBA" id="ARBA00022840"/>
    </source>
</evidence>
<reference evidence="4" key="2">
    <citation type="journal article" date="2021" name="PeerJ">
        <title>Extensive microbial diversity within the chicken gut microbiome revealed by metagenomics and culture.</title>
        <authorList>
            <person name="Gilroy R."/>
            <person name="Ravi A."/>
            <person name="Getino M."/>
            <person name="Pursley I."/>
            <person name="Horton D.L."/>
            <person name="Alikhan N.F."/>
            <person name="Baker D."/>
            <person name="Gharbi K."/>
            <person name="Hall N."/>
            <person name="Watson M."/>
            <person name="Adriaenssens E.M."/>
            <person name="Foster-Nyarko E."/>
            <person name="Jarju S."/>
            <person name="Secka A."/>
            <person name="Antonio M."/>
            <person name="Oren A."/>
            <person name="Chaudhuri R.R."/>
            <person name="La Ragione R."/>
            <person name="Hildebrand F."/>
            <person name="Pallen M.J."/>
        </authorList>
    </citation>
    <scope>NUCLEOTIDE SEQUENCE</scope>
    <source>
        <strain evidence="4">ChiHjej10B9-9673</strain>
    </source>
</reference>
<organism evidence="4 5">
    <name type="scientific">Candidatus Scatomorpha merdipullorum</name>
    <dbReference type="NCBI Taxonomy" id="2840927"/>
    <lineage>
        <taxon>Bacteria</taxon>
        <taxon>Bacillati</taxon>
        <taxon>Bacillota</taxon>
        <taxon>Clostridia</taxon>
        <taxon>Eubacteriales</taxon>
        <taxon>Candidatus Scatomorpha</taxon>
    </lineage>
</organism>
<dbReference type="GO" id="GO:0005829">
    <property type="term" value="C:cytosol"/>
    <property type="evidence" value="ECO:0007669"/>
    <property type="project" value="TreeGrafter"/>
</dbReference>
<dbReference type="InterPro" id="IPR050625">
    <property type="entry name" value="ParA/MinD_ATPase"/>
</dbReference>
<dbReference type="InterPro" id="IPR014433">
    <property type="entry name" value="CooC"/>
</dbReference>